<proteinExistence type="predicted"/>
<name>A0A2T3JBP2_PHOPO</name>
<keyword evidence="1" id="KW-0812">Transmembrane</keyword>
<feature type="transmembrane region" description="Helical" evidence="1">
    <location>
        <begin position="48"/>
        <end position="72"/>
    </location>
</feature>
<accession>A0A2T3JBP2</accession>
<comment type="caution">
    <text evidence="3">The sequence shown here is derived from an EMBL/GenBank/DDBJ whole genome shotgun (WGS) entry which is preliminary data.</text>
</comment>
<gene>
    <name evidence="3" type="ORF">C9J18_20725</name>
    <name evidence="2" type="ORF">CTM96_20505</name>
</gene>
<dbReference type="Proteomes" id="UP000241405">
    <property type="component" value="Unassembled WGS sequence"/>
</dbReference>
<dbReference type="AlphaFoldDB" id="A0A2T3JBP2"/>
<feature type="transmembrane region" description="Helical" evidence="1">
    <location>
        <begin position="15"/>
        <end position="36"/>
    </location>
</feature>
<protein>
    <submittedName>
        <fullName evidence="3">Uncharacterized protein</fullName>
    </submittedName>
</protein>
<keyword evidence="4" id="KW-1185">Reference proteome</keyword>
<dbReference type="Proteomes" id="UP000241618">
    <property type="component" value="Unassembled WGS sequence"/>
</dbReference>
<dbReference type="EMBL" id="PYMP01000033">
    <property type="protein sequence ID" value="PSU46294.1"/>
    <property type="molecule type" value="Genomic_DNA"/>
</dbReference>
<keyword evidence="1" id="KW-1133">Transmembrane helix</keyword>
<evidence type="ECO:0000313" key="3">
    <source>
        <dbReference type="EMBL" id="PSU46294.1"/>
    </source>
</evidence>
<dbReference type="RefSeq" id="WP_107191582.1">
    <property type="nucleotide sequence ID" value="NZ_PYMN01000036.1"/>
</dbReference>
<evidence type="ECO:0000313" key="2">
    <source>
        <dbReference type="EMBL" id="PSU19934.1"/>
    </source>
</evidence>
<evidence type="ECO:0000313" key="5">
    <source>
        <dbReference type="Proteomes" id="UP000241618"/>
    </source>
</evidence>
<reference evidence="4 5" key="1">
    <citation type="submission" date="2018-03" db="EMBL/GenBank/DDBJ databases">
        <title>Whole genome sequencing of Histamine producing bacteria.</title>
        <authorList>
            <person name="Butler K."/>
        </authorList>
    </citation>
    <scope>NUCLEOTIDE SEQUENCE [LARGE SCALE GENOMIC DNA]</scope>
    <source>
        <strain evidence="3 5">FS-6.1</strain>
        <strain evidence="2 4">FS-6.2</strain>
    </source>
</reference>
<keyword evidence="1" id="KW-0472">Membrane</keyword>
<evidence type="ECO:0000313" key="4">
    <source>
        <dbReference type="Proteomes" id="UP000241405"/>
    </source>
</evidence>
<sequence>MATDNHQYFDDPKKVVWFIVISFFALSLVSSLVGLYSPMFELNENQILYIYSTSAQVLAGIYGLTLSGFIFFRNELSREQFEDNLFSNLDSSNKKRMPASRALDFLFRAVVIDADLYERAKNVTSLRNSFVHGAEPEVSEEMVIISKSVLKLVTDALEKHENK</sequence>
<organism evidence="3 5">
    <name type="scientific">Photobacterium phosphoreum</name>
    <dbReference type="NCBI Taxonomy" id="659"/>
    <lineage>
        <taxon>Bacteria</taxon>
        <taxon>Pseudomonadati</taxon>
        <taxon>Pseudomonadota</taxon>
        <taxon>Gammaproteobacteria</taxon>
        <taxon>Vibrionales</taxon>
        <taxon>Vibrionaceae</taxon>
        <taxon>Photobacterium</taxon>
    </lineage>
</organism>
<evidence type="ECO:0000256" key="1">
    <source>
        <dbReference type="SAM" id="Phobius"/>
    </source>
</evidence>
<dbReference type="EMBL" id="PYMO01000036">
    <property type="protein sequence ID" value="PSU19934.1"/>
    <property type="molecule type" value="Genomic_DNA"/>
</dbReference>